<protein>
    <recommendedName>
        <fullName evidence="4">Addiction module toxin RelE</fullName>
    </recommendedName>
</protein>
<evidence type="ECO:0000256" key="1">
    <source>
        <dbReference type="ARBA" id="ARBA00022649"/>
    </source>
</evidence>
<dbReference type="Proteomes" id="UP000178700">
    <property type="component" value="Unassembled WGS sequence"/>
</dbReference>
<dbReference type="InterPro" id="IPR007712">
    <property type="entry name" value="RelE/ParE_toxin"/>
</dbReference>
<dbReference type="InterPro" id="IPR035093">
    <property type="entry name" value="RelE/ParE_toxin_dom_sf"/>
</dbReference>
<name>A0A1F6V370_9BACT</name>
<evidence type="ECO:0008006" key="4">
    <source>
        <dbReference type="Google" id="ProtNLM"/>
    </source>
</evidence>
<dbReference type="Gene3D" id="3.30.2310.20">
    <property type="entry name" value="RelE-like"/>
    <property type="match status" value="1"/>
</dbReference>
<organism evidence="2 3">
    <name type="scientific">Candidatus Nomurabacteria bacterium RIFCSPHIGHO2_01_FULL_39_10</name>
    <dbReference type="NCBI Taxonomy" id="1801733"/>
    <lineage>
        <taxon>Bacteria</taxon>
        <taxon>Candidatus Nomuraibacteriota</taxon>
    </lineage>
</organism>
<reference evidence="2 3" key="1">
    <citation type="journal article" date="2016" name="Nat. Commun.">
        <title>Thousands of microbial genomes shed light on interconnected biogeochemical processes in an aquifer system.</title>
        <authorList>
            <person name="Anantharaman K."/>
            <person name="Brown C.T."/>
            <person name="Hug L.A."/>
            <person name="Sharon I."/>
            <person name="Castelle C.J."/>
            <person name="Probst A.J."/>
            <person name="Thomas B.C."/>
            <person name="Singh A."/>
            <person name="Wilkins M.J."/>
            <person name="Karaoz U."/>
            <person name="Brodie E.L."/>
            <person name="Williams K.H."/>
            <person name="Hubbard S.S."/>
            <person name="Banfield J.F."/>
        </authorList>
    </citation>
    <scope>NUCLEOTIDE SEQUENCE [LARGE SCALE GENOMIC DNA]</scope>
</reference>
<evidence type="ECO:0000313" key="3">
    <source>
        <dbReference type="Proteomes" id="UP000178700"/>
    </source>
</evidence>
<dbReference type="EMBL" id="MFTJ01000059">
    <property type="protein sequence ID" value="OGI64068.1"/>
    <property type="molecule type" value="Genomic_DNA"/>
</dbReference>
<sequence>MPNWSVEFTEEADKDLSVLDGSVRKRVIEKIDWLENNFSEVSPIILTADFRDYFKLRVGDWRVFYQVDWYRNVITIKYIEHRSKAYKKKR</sequence>
<dbReference type="AlphaFoldDB" id="A0A1F6V370"/>
<dbReference type="SUPFAM" id="SSF143011">
    <property type="entry name" value="RelE-like"/>
    <property type="match status" value="1"/>
</dbReference>
<proteinExistence type="predicted"/>
<evidence type="ECO:0000313" key="2">
    <source>
        <dbReference type="EMBL" id="OGI64068.1"/>
    </source>
</evidence>
<dbReference type="Pfam" id="PF05016">
    <property type="entry name" value="ParE_toxin"/>
    <property type="match status" value="1"/>
</dbReference>
<gene>
    <name evidence="2" type="ORF">A2642_04025</name>
</gene>
<keyword evidence="1" id="KW-1277">Toxin-antitoxin system</keyword>
<accession>A0A1F6V370</accession>
<comment type="caution">
    <text evidence="2">The sequence shown here is derived from an EMBL/GenBank/DDBJ whole genome shotgun (WGS) entry which is preliminary data.</text>
</comment>